<evidence type="ECO:0000313" key="3">
    <source>
        <dbReference type="Proteomes" id="UP001476807"/>
    </source>
</evidence>
<keyword evidence="1" id="KW-0732">Signal</keyword>
<proteinExistence type="predicted"/>
<gene>
    <name evidence="2" type="ORF">ABS362_18385</name>
</gene>
<feature type="signal peptide" evidence="1">
    <location>
        <begin position="1"/>
        <end position="23"/>
    </location>
</feature>
<evidence type="ECO:0000256" key="1">
    <source>
        <dbReference type="SAM" id="SignalP"/>
    </source>
</evidence>
<evidence type="ECO:0008006" key="4">
    <source>
        <dbReference type="Google" id="ProtNLM"/>
    </source>
</evidence>
<comment type="caution">
    <text evidence="2">The sequence shown here is derived from an EMBL/GenBank/DDBJ whole genome shotgun (WGS) entry which is preliminary data.</text>
</comment>
<dbReference type="RefSeq" id="WP_350414377.1">
    <property type="nucleotide sequence ID" value="NZ_JBEOKT010000026.1"/>
</dbReference>
<protein>
    <recommendedName>
        <fullName evidence="4">Lipocalin-like domain-containing protein</fullName>
    </recommendedName>
</protein>
<organism evidence="2 3">
    <name type="scientific">Pontibacter populi</name>
    <dbReference type="NCBI Taxonomy" id="890055"/>
    <lineage>
        <taxon>Bacteria</taxon>
        <taxon>Pseudomonadati</taxon>
        <taxon>Bacteroidota</taxon>
        <taxon>Cytophagia</taxon>
        <taxon>Cytophagales</taxon>
        <taxon>Hymenobacteraceae</taxon>
        <taxon>Pontibacter</taxon>
    </lineage>
</organism>
<feature type="chain" id="PRO_5045335175" description="Lipocalin-like domain-containing protein" evidence="1">
    <location>
        <begin position="24"/>
        <end position="149"/>
    </location>
</feature>
<name>A0ABV1RZC8_9BACT</name>
<dbReference type="EMBL" id="JBEOKT010000026">
    <property type="protein sequence ID" value="MER2999526.1"/>
    <property type="molecule type" value="Genomic_DNA"/>
</dbReference>
<accession>A0ABV1RZC8</accession>
<dbReference type="Proteomes" id="UP001476807">
    <property type="component" value="Unassembled WGS sequence"/>
</dbReference>
<keyword evidence="3" id="KW-1185">Reference proteome</keyword>
<reference evidence="2 3" key="1">
    <citation type="submission" date="2024-06" db="EMBL/GenBank/DDBJ databases">
        <title>Pontibacter populi HYL7-15.</title>
        <authorList>
            <person name="Kim M.K."/>
        </authorList>
    </citation>
    <scope>NUCLEOTIDE SEQUENCE [LARGE SCALE GENOMIC DNA]</scope>
    <source>
        <strain evidence="2 3">HYL7-15</strain>
    </source>
</reference>
<evidence type="ECO:0000313" key="2">
    <source>
        <dbReference type="EMBL" id="MER2999526.1"/>
    </source>
</evidence>
<sequence>MKIYSCGAALVLLLAVLSASCQTDDELMLNLSADQTRNALMGKWKVEKIDYRLCRNSNCNTTYYTGKANDYFEFRSDSAFLMQDAASSINNYSAFKAEYTLPGAFILSQQFWSAKYIVNECKADKLVLICTYTGNDPYARFTDTYYLYR</sequence>
<dbReference type="PROSITE" id="PS51257">
    <property type="entry name" value="PROKAR_LIPOPROTEIN"/>
    <property type="match status" value="1"/>
</dbReference>